<keyword evidence="3" id="KW-1185">Reference proteome</keyword>
<organism evidence="2 3">
    <name type="scientific">Brassica rapa subsp. trilocularis</name>
    <dbReference type="NCBI Taxonomy" id="1813537"/>
    <lineage>
        <taxon>Eukaryota</taxon>
        <taxon>Viridiplantae</taxon>
        <taxon>Streptophyta</taxon>
        <taxon>Embryophyta</taxon>
        <taxon>Tracheophyta</taxon>
        <taxon>Spermatophyta</taxon>
        <taxon>Magnoliopsida</taxon>
        <taxon>eudicotyledons</taxon>
        <taxon>Gunneridae</taxon>
        <taxon>Pentapetalae</taxon>
        <taxon>rosids</taxon>
        <taxon>malvids</taxon>
        <taxon>Brassicales</taxon>
        <taxon>Brassicaceae</taxon>
        <taxon>Brassiceae</taxon>
        <taxon>Brassica</taxon>
    </lineage>
</organism>
<dbReference type="EMBL" id="JADBGQ010000009">
    <property type="protein sequence ID" value="KAG5378104.1"/>
    <property type="molecule type" value="Genomic_DNA"/>
</dbReference>
<sequence length="387" mass="43570">MMKTRRRTYTAETPALLFSEALTVKPNIQPLPVPRNSINHVSEKKCIKGLWNINIPSELLQEILSRLSLRSNIQASAVCKTWCEAAVSVRKLQPRPWLFYQLRGLENGNYILLDPSRSQAYEFSFPALKGSVLSYSKDGWLLVKKTHALSYLVFLFNPFTGKRIFLPKVSLTSGYCLAFSAAPTSSSCLVISCNYTSIPSYIMINTWRPGETAWTTHRFKNQLPGGGLNDCVVSNGMFYCLSTCGYLGVFDPPRATWNILPARPCLAFPQVDITRRMLMTEHEGDIFVMFTSRDKNPSVFKLNLKRMAWEKKGELGGLTVFASQPSSLTRASFSVKERNRLYPSRNGHLGVYFSLGGDENISSCPPSSNYFSNRIAWVFPPHDNVSL</sequence>
<protein>
    <recommendedName>
        <fullName evidence="1">F-box domain-containing protein</fullName>
    </recommendedName>
</protein>
<dbReference type="SUPFAM" id="SSF50965">
    <property type="entry name" value="Galactose oxidase, central domain"/>
    <property type="match status" value="1"/>
</dbReference>
<dbReference type="InterPro" id="IPR005174">
    <property type="entry name" value="KIB1-4_b-propeller"/>
</dbReference>
<dbReference type="InterPro" id="IPR011043">
    <property type="entry name" value="Gal_Oxase/kelch_b-propeller"/>
</dbReference>
<comment type="caution">
    <text evidence="2">The sequence shown here is derived from an EMBL/GenBank/DDBJ whole genome shotgun (WGS) entry which is preliminary data.</text>
</comment>
<dbReference type="SUPFAM" id="SSF81383">
    <property type="entry name" value="F-box domain"/>
    <property type="match status" value="1"/>
</dbReference>
<dbReference type="PANTHER" id="PTHR33127:SF5">
    <property type="entry name" value="TRANSMEMBRANE PROTEIN"/>
    <property type="match status" value="1"/>
</dbReference>
<dbReference type="CDD" id="cd09917">
    <property type="entry name" value="F-box_SF"/>
    <property type="match status" value="1"/>
</dbReference>
<dbReference type="PANTHER" id="PTHR33127">
    <property type="entry name" value="TRANSMEMBRANE PROTEIN"/>
    <property type="match status" value="1"/>
</dbReference>
<dbReference type="Pfam" id="PF03478">
    <property type="entry name" value="Beta-prop_KIB1-4"/>
    <property type="match status" value="1"/>
</dbReference>
<gene>
    <name evidence="2" type="primary">A07p002150.1_BraROA</name>
    <name evidence="2" type="ORF">IGI04_025946</name>
</gene>
<proteinExistence type="predicted"/>
<dbReference type="Proteomes" id="UP000823674">
    <property type="component" value="Chromosome A07"/>
</dbReference>
<evidence type="ECO:0000313" key="3">
    <source>
        <dbReference type="Proteomes" id="UP000823674"/>
    </source>
</evidence>
<evidence type="ECO:0000259" key="1">
    <source>
        <dbReference type="SMART" id="SM00256"/>
    </source>
</evidence>
<dbReference type="InterPro" id="IPR036047">
    <property type="entry name" value="F-box-like_dom_sf"/>
</dbReference>
<feature type="domain" description="F-box" evidence="1">
    <location>
        <begin position="55"/>
        <end position="95"/>
    </location>
</feature>
<name>A0ABQ7KXN4_BRACM</name>
<evidence type="ECO:0000313" key="2">
    <source>
        <dbReference type="EMBL" id="KAG5378104.1"/>
    </source>
</evidence>
<reference evidence="2 3" key="1">
    <citation type="submission" date="2021-03" db="EMBL/GenBank/DDBJ databases">
        <authorList>
            <person name="King G.J."/>
            <person name="Bancroft I."/>
            <person name="Baten A."/>
            <person name="Bloomfield J."/>
            <person name="Borpatragohain P."/>
            <person name="He Z."/>
            <person name="Irish N."/>
            <person name="Irwin J."/>
            <person name="Liu K."/>
            <person name="Mauleon R.P."/>
            <person name="Moore J."/>
            <person name="Morris R."/>
            <person name="Ostergaard L."/>
            <person name="Wang B."/>
            <person name="Wells R."/>
        </authorList>
    </citation>
    <scope>NUCLEOTIDE SEQUENCE [LARGE SCALE GENOMIC DNA]</scope>
    <source>
        <strain evidence="2">R-o-18</strain>
        <tissue evidence="2">Leaf</tissue>
    </source>
</reference>
<dbReference type="Gene3D" id="1.20.1280.50">
    <property type="match status" value="1"/>
</dbReference>
<dbReference type="Pfam" id="PF12937">
    <property type="entry name" value="F-box-like"/>
    <property type="match status" value="1"/>
</dbReference>
<dbReference type="InterPro" id="IPR001810">
    <property type="entry name" value="F-box_dom"/>
</dbReference>
<accession>A0ABQ7KXN4</accession>
<dbReference type="SMART" id="SM00256">
    <property type="entry name" value="FBOX"/>
    <property type="match status" value="1"/>
</dbReference>